<keyword evidence="2" id="KW-1185">Reference proteome</keyword>
<accession>A0A1I8NS06</accession>
<dbReference type="EnsemblMetazoa" id="SCAU001528-RA">
    <property type="protein sequence ID" value="SCAU001528-PA"/>
    <property type="gene ID" value="SCAU001528"/>
</dbReference>
<dbReference type="VEuPathDB" id="VectorBase:SCAU001528"/>
<reference evidence="1" key="1">
    <citation type="submission" date="2020-05" db="UniProtKB">
        <authorList>
            <consortium name="EnsemblMetazoa"/>
        </authorList>
    </citation>
    <scope>IDENTIFICATION</scope>
    <source>
        <strain evidence="1">USDA</strain>
    </source>
</reference>
<evidence type="ECO:0000313" key="1">
    <source>
        <dbReference type="EnsemblMetazoa" id="SCAU001528-PA"/>
    </source>
</evidence>
<protein>
    <submittedName>
        <fullName evidence="1">Uncharacterized protein</fullName>
    </submittedName>
</protein>
<dbReference type="AlphaFoldDB" id="A0A1I8NS06"/>
<proteinExistence type="predicted"/>
<organism evidence="1 2">
    <name type="scientific">Stomoxys calcitrans</name>
    <name type="common">Stable fly</name>
    <name type="synonym">Conops calcitrans</name>
    <dbReference type="NCBI Taxonomy" id="35570"/>
    <lineage>
        <taxon>Eukaryota</taxon>
        <taxon>Metazoa</taxon>
        <taxon>Ecdysozoa</taxon>
        <taxon>Arthropoda</taxon>
        <taxon>Hexapoda</taxon>
        <taxon>Insecta</taxon>
        <taxon>Pterygota</taxon>
        <taxon>Neoptera</taxon>
        <taxon>Endopterygota</taxon>
        <taxon>Diptera</taxon>
        <taxon>Brachycera</taxon>
        <taxon>Muscomorpha</taxon>
        <taxon>Muscoidea</taxon>
        <taxon>Muscidae</taxon>
        <taxon>Stomoxys</taxon>
    </lineage>
</organism>
<sequence>MNDAIRAQQSYKARNVPSLSASCREKPNWCIDRKQKQLSSLIRRNKIFIIYKNKSIKWLNSKKQREKYKDQIIKNTNQDMGNNTKSSQLQIANDWKLGSTKSAVEKQNVVRLEEDENNYNNNRNGVKIDSSDLSIERKCPSNPNEEYSSSLMPPKKCLSISVTTQTQDILKGIKANCQSSQTETPKKRARSYSPIAFVNKEERENSEKRFKPESSQFYNRINELFPAFDGVAKNHIEHKTNNNLLATENEMKILLNEINALNDILHTKEVDWNRTLHLKIVKKEIYLRLMKKKNILEMNESLSKTCSQKSLLELKELDMYLSEKNSTTSTVNIPTIQQIIENRANMNTEDLEREKKNTSRLHSLLMSRNMLPDVESVENKVCTNGDVNINCNDVILKLNAYQRLKNLPLLDQEVANLRPKITNLTHDKNIIQQSKHMPFSNQDNFPTRENVKTTPTGIFKKKVIGQELPYTPGSLEIYLRLMKKKNILEMNESLSKTCSQKSLLELKELDMYLSEKNSTTSTVNIPTIQQIIENRANMNTEDLEREKKNTSRLHSLLMSRNMLPDVESVENKVCTNGDVNINCNDVILKLNAYQRLKNLPLLDQEVANLRPKITNLTHDKNIIQQSKHMPFSNQDNFPTRENVKTTPTGIFKKKVIGQELPYTPGSL</sequence>
<name>A0A1I8NS06_STOCA</name>
<dbReference type="Proteomes" id="UP000095300">
    <property type="component" value="Unassembled WGS sequence"/>
</dbReference>
<evidence type="ECO:0000313" key="2">
    <source>
        <dbReference type="Proteomes" id="UP000095300"/>
    </source>
</evidence>